<sequence length="221" mass="25726">MNYDVVTYTIAVPSLQRLNIGEDYCGGGSHEGGYVINTPSLKYLNMDCIISGDFCLMENAPELVEAKIVDVPHVKNENILASLTSAKCLLRFTLYGKKKIKYPIFYQLVSLELHVNELNVGNLWLMLDNSPKLQKLKLISVSNCNNDYFPVEWEWNQTKRVPECLLFHLETFMWTEYEWEREDEKQVGHIHPPERWTVEESNFSCWKSWKRASTSCHLVLE</sequence>
<dbReference type="PANTHER" id="PTHR31900:SF34">
    <property type="entry name" value="EMB|CAB62440.1-RELATED"/>
    <property type="match status" value="1"/>
</dbReference>
<proteinExistence type="predicted"/>
<dbReference type="SUPFAM" id="SSF52047">
    <property type="entry name" value="RNI-like"/>
    <property type="match status" value="1"/>
</dbReference>
<organism evidence="2 3">
    <name type="scientific">Brassica cretica</name>
    <name type="common">Mustard</name>
    <dbReference type="NCBI Taxonomy" id="69181"/>
    <lineage>
        <taxon>Eukaryota</taxon>
        <taxon>Viridiplantae</taxon>
        <taxon>Streptophyta</taxon>
        <taxon>Embryophyta</taxon>
        <taxon>Tracheophyta</taxon>
        <taxon>Spermatophyta</taxon>
        <taxon>Magnoliopsida</taxon>
        <taxon>eudicotyledons</taxon>
        <taxon>Gunneridae</taxon>
        <taxon>Pentapetalae</taxon>
        <taxon>rosids</taxon>
        <taxon>malvids</taxon>
        <taxon>Brassicales</taxon>
        <taxon>Brassicaceae</taxon>
        <taxon>Brassiceae</taxon>
        <taxon>Brassica</taxon>
    </lineage>
</organism>
<evidence type="ECO:0000313" key="2">
    <source>
        <dbReference type="EMBL" id="KAF3489997.1"/>
    </source>
</evidence>
<evidence type="ECO:0000259" key="1">
    <source>
        <dbReference type="Pfam" id="PF08387"/>
    </source>
</evidence>
<dbReference type="PANTHER" id="PTHR31900">
    <property type="entry name" value="F-BOX/RNI SUPERFAMILY PROTEIN-RELATED"/>
    <property type="match status" value="1"/>
</dbReference>
<reference evidence="2" key="1">
    <citation type="submission" date="2019-12" db="EMBL/GenBank/DDBJ databases">
        <title>Genome sequencing and annotation of Brassica cretica.</title>
        <authorList>
            <person name="Studholme D.J."/>
            <person name="Sarris P."/>
        </authorList>
    </citation>
    <scope>NUCLEOTIDE SEQUENCE</scope>
    <source>
        <strain evidence="2">PFS-109/04</strain>
        <tissue evidence="2">Leaf</tissue>
    </source>
</reference>
<dbReference type="Proteomes" id="UP000712600">
    <property type="component" value="Unassembled WGS sequence"/>
</dbReference>
<name>A0A8S9N990_BRACR</name>
<feature type="domain" description="FBD" evidence="1">
    <location>
        <begin position="159"/>
        <end position="186"/>
    </location>
</feature>
<gene>
    <name evidence="2" type="ORF">F2Q69_00054657</name>
</gene>
<dbReference type="InterPro" id="IPR050232">
    <property type="entry name" value="FBL13/AtMIF1-like"/>
</dbReference>
<evidence type="ECO:0000313" key="3">
    <source>
        <dbReference type="Proteomes" id="UP000712600"/>
    </source>
</evidence>
<dbReference type="Gene3D" id="3.80.10.10">
    <property type="entry name" value="Ribonuclease Inhibitor"/>
    <property type="match status" value="1"/>
</dbReference>
<dbReference type="Pfam" id="PF08387">
    <property type="entry name" value="FBD"/>
    <property type="match status" value="1"/>
</dbReference>
<protein>
    <recommendedName>
        <fullName evidence="1">FBD domain-containing protein</fullName>
    </recommendedName>
</protein>
<dbReference type="AlphaFoldDB" id="A0A8S9N990"/>
<dbReference type="InterPro" id="IPR032675">
    <property type="entry name" value="LRR_dom_sf"/>
</dbReference>
<comment type="caution">
    <text evidence="2">The sequence shown here is derived from an EMBL/GenBank/DDBJ whole genome shotgun (WGS) entry which is preliminary data.</text>
</comment>
<dbReference type="InterPro" id="IPR006566">
    <property type="entry name" value="FBD"/>
</dbReference>
<accession>A0A8S9N990</accession>
<dbReference type="EMBL" id="QGKX02002183">
    <property type="protein sequence ID" value="KAF3489997.1"/>
    <property type="molecule type" value="Genomic_DNA"/>
</dbReference>